<dbReference type="Pfam" id="PF13727">
    <property type="entry name" value="CoA_binding_3"/>
    <property type="match status" value="1"/>
</dbReference>
<evidence type="ECO:0000256" key="3">
    <source>
        <dbReference type="ARBA" id="ARBA00022679"/>
    </source>
</evidence>
<dbReference type="GO" id="GO:0000271">
    <property type="term" value="P:polysaccharide biosynthetic process"/>
    <property type="evidence" value="ECO:0007669"/>
    <property type="project" value="UniProtKB-KW"/>
</dbReference>
<dbReference type="InterPro" id="IPR017475">
    <property type="entry name" value="EPS_sugar_tfrase"/>
</dbReference>
<comment type="subcellular location">
    <subcellularLocation>
        <location evidence="1">Membrane</location>
        <topology evidence="1">Multi-pass membrane protein</topology>
    </subcellularLocation>
</comment>
<keyword evidence="5 8" id="KW-1133">Transmembrane helix</keyword>
<evidence type="ECO:0000256" key="4">
    <source>
        <dbReference type="ARBA" id="ARBA00022692"/>
    </source>
</evidence>
<dbReference type="AlphaFoldDB" id="A0A1I7NVL2"/>
<dbReference type="PANTHER" id="PTHR30576:SF21">
    <property type="entry name" value="UDP-GLUCOSE:UNDECAPRENYL-PHOSPHATE GLUCOSE-1-PHOSPHATE TRANSFERASE"/>
    <property type="match status" value="1"/>
</dbReference>
<keyword evidence="3 10" id="KW-0808">Transferase</keyword>
<dbReference type="STRING" id="51670.SAMN04488557_3808"/>
<evidence type="ECO:0000313" key="10">
    <source>
        <dbReference type="EMBL" id="SFV38709.1"/>
    </source>
</evidence>
<evidence type="ECO:0000256" key="8">
    <source>
        <dbReference type="SAM" id="Phobius"/>
    </source>
</evidence>
<feature type="transmembrane region" description="Helical" evidence="8">
    <location>
        <begin position="126"/>
        <end position="146"/>
    </location>
</feature>
<dbReference type="GO" id="GO:0016020">
    <property type="term" value="C:membrane"/>
    <property type="evidence" value="ECO:0007669"/>
    <property type="project" value="UniProtKB-SubCell"/>
</dbReference>
<accession>A0A1I7NVL2</accession>
<dbReference type="InterPro" id="IPR003362">
    <property type="entry name" value="Bact_transf"/>
</dbReference>
<dbReference type="GO" id="GO:0089702">
    <property type="term" value="F:undecaprenyl-phosphate glucose phosphotransferase activity"/>
    <property type="evidence" value="ECO:0007669"/>
    <property type="project" value="TreeGrafter"/>
</dbReference>
<keyword evidence="6 8" id="KW-0472">Membrane</keyword>
<keyword evidence="7" id="KW-0270">Exopolysaccharide synthesis</keyword>
<reference evidence="11" key="1">
    <citation type="submission" date="2016-10" db="EMBL/GenBank/DDBJ databases">
        <authorList>
            <person name="Varghese N."/>
            <person name="Submissions S."/>
        </authorList>
    </citation>
    <scope>NUCLEOTIDE SEQUENCE [LARGE SCALE GENOMIC DNA]</scope>
    <source>
        <strain evidence="11">DSM 1565</strain>
    </source>
</reference>
<evidence type="ECO:0000313" key="11">
    <source>
        <dbReference type="Proteomes" id="UP000199423"/>
    </source>
</evidence>
<feature type="transmembrane region" description="Helical" evidence="8">
    <location>
        <begin position="61"/>
        <end position="80"/>
    </location>
</feature>
<dbReference type="GO" id="GO:0009242">
    <property type="term" value="P:colanic acid biosynthetic process"/>
    <property type="evidence" value="ECO:0007669"/>
    <property type="project" value="TreeGrafter"/>
</dbReference>
<evidence type="ECO:0000256" key="7">
    <source>
        <dbReference type="ARBA" id="ARBA00023169"/>
    </source>
</evidence>
<feature type="transmembrane region" description="Helical" evidence="8">
    <location>
        <begin position="295"/>
        <end position="316"/>
    </location>
</feature>
<dbReference type="Pfam" id="PF02397">
    <property type="entry name" value="Bac_transf"/>
    <property type="match status" value="1"/>
</dbReference>
<comment type="similarity">
    <text evidence="2">Belongs to the bacterial sugar transferase family.</text>
</comment>
<organism evidence="10 11">
    <name type="scientific">Hyphomicrobium facile</name>
    <dbReference type="NCBI Taxonomy" id="51670"/>
    <lineage>
        <taxon>Bacteria</taxon>
        <taxon>Pseudomonadati</taxon>
        <taxon>Pseudomonadota</taxon>
        <taxon>Alphaproteobacteria</taxon>
        <taxon>Hyphomicrobiales</taxon>
        <taxon>Hyphomicrobiaceae</taxon>
        <taxon>Hyphomicrobium</taxon>
    </lineage>
</organism>
<dbReference type="Proteomes" id="UP000199423">
    <property type="component" value="Unassembled WGS sequence"/>
</dbReference>
<name>A0A1I7NVL2_9HYPH</name>
<gene>
    <name evidence="10" type="ORF">SAMN04488557_3808</name>
</gene>
<dbReference type="EMBL" id="FPCH01000004">
    <property type="protein sequence ID" value="SFV38709.1"/>
    <property type="molecule type" value="Genomic_DNA"/>
</dbReference>
<dbReference type="NCBIfam" id="TIGR03025">
    <property type="entry name" value="EPS_sugtrans"/>
    <property type="match status" value="1"/>
</dbReference>
<dbReference type="PANTHER" id="PTHR30576">
    <property type="entry name" value="COLANIC BIOSYNTHESIS UDP-GLUCOSE LIPID CARRIER TRANSFERASE"/>
    <property type="match status" value="1"/>
</dbReference>
<sequence length="480" mass="53012">MLGTVRQLASPNLMRFSRFALTQSSFRAAAFLAELAGIVLIAIATGVFYDCVVNGEAGFDQTYAAAGILAGLGYSLAFLIRDEYAIEVLLEGRRSPGRVFLTWSLVFIGLAVIGFLTNSTDAFSQGWLAVFFVSGLASVLLFNSTLSRAAVHIMSRGWIRWRKVMIVATDGDVSALEEEINGAAAGFWIIARTTVPNLAQEPNQIDAVLDAAIAKARMLGVEDVIISHELVRSQFLERAVNAFSVLPVALHLSTSGFVRGFKDARIARFGETTTISLTRPPLGPLEAATKRWFDLVAAGVALTLLSPLFAVIAVLIKLDSRGPVFFKQRRRGYNTAEFQIWKFRTMTSLDDGDVIVQATENDGRVTALGNILRRTSLDELPQLINVLKGEMSLVGPRPHAVAHDRYFERHIERYPRRLNVKPGITGWAQVNGFRGETRTEEAMRKRVDHDLYYIDNCSVGFDLYILLLTVISPKAKRNAR</sequence>
<keyword evidence="11" id="KW-1185">Reference proteome</keyword>
<protein>
    <submittedName>
        <fullName evidence="10">Undecaprenyl-phosphate glucose phosphotransferase</fullName>
    </submittedName>
</protein>
<keyword evidence="4 8" id="KW-0812">Transmembrane</keyword>
<feature type="domain" description="Bacterial sugar transferase" evidence="9">
    <location>
        <begin position="290"/>
        <end position="471"/>
    </location>
</feature>
<proteinExistence type="inferred from homology"/>
<evidence type="ECO:0000256" key="6">
    <source>
        <dbReference type="ARBA" id="ARBA00023136"/>
    </source>
</evidence>
<evidence type="ECO:0000256" key="1">
    <source>
        <dbReference type="ARBA" id="ARBA00004141"/>
    </source>
</evidence>
<evidence type="ECO:0000256" key="2">
    <source>
        <dbReference type="ARBA" id="ARBA00006464"/>
    </source>
</evidence>
<feature type="transmembrane region" description="Helical" evidence="8">
    <location>
        <begin position="28"/>
        <end position="49"/>
    </location>
</feature>
<evidence type="ECO:0000259" key="9">
    <source>
        <dbReference type="Pfam" id="PF02397"/>
    </source>
</evidence>
<feature type="transmembrane region" description="Helical" evidence="8">
    <location>
        <begin position="100"/>
        <end position="120"/>
    </location>
</feature>
<evidence type="ECO:0000256" key="5">
    <source>
        <dbReference type="ARBA" id="ARBA00022989"/>
    </source>
</evidence>